<name>A0ABS7XAG3_9GAMM</name>
<evidence type="ECO:0000313" key="1">
    <source>
        <dbReference type="EMBL" id="MBZ9612140.1"/>
    </source>
</evidence>
<gene>
    <name evidence="1" type="ORF">I4W93_011100</name>
</gene>
<protein>
    <submittedName>
        <fullName evidence="1">Uncharacterized protein</fullName>
    </submittedName>
</protein>
<dbReference type="RefSeq" id="WP_205310856.1">
    <property type="nucleotide sequence ID" value="NZ_JAERPS020000003.1"/>
</dbReference>
<sequence>MKFNITDLAAQKFKAMVLVSLPTEELDKDGNTVYAKARFVGLFRCVPVETAKAQLTELTRLQESGDSLKAIESAGKQIEEYFLGFEAAPGEELPFVDSEGQVLANTPANVKLLLNSKEVRDAVQQSWQDARNKDVLAKNSRK</sequence>
<reference evidence="1 2" key="1">
    <citation type="submission" date="2021-08" db="EMBL/GenBank/DDBJ databases">
        <title>Rheinheimera aquimaris sp. nov., isolated from seawater of the East Sea in Korea.</title>
        <authorList>
            <person name="Kim K.H."/>
            <person name="Wenting R."/>
            <person name="Kim K.R."/>
            <person name="Jeon C.O."/>
        </authorList>
    </citation>
    <scope>NUCLEOTIDE SEQUENCE [LARGE SCALE GENOMIC DNA]</scope>
    <source>
        <strain evidence="1 2">MA-13</strain>
    </source>
</reference>
<accession>A0ABS7XAG3</accession>
<comment type="caution">
    <text evidence="1">The sequence shown here is derived from an EMBL/GenBank/DDBJ whole genome shotgun (WGS) entry which is preliminary data.</text>
</comment>
<dbReference type="EMBL" id="JAERPS020000003">
    <property type="protein sequence ID" value="MBZ9612140.1"/>
    <property type="molecule type" value="Genomic_DNA"/>
</dbReference>
<dbReference type="Proteomes" id="UP000663814">
    <property type="component" value="Unassembled WGS sequence"/>
</dbReference>
<proteinExistence type="predicted"/>
<evidence type="ECO:0000313" key="2">
    <source>
        <dbReference type="Proteomes" id="UP000663814"/>
    </source>
</evidence>
<organism evidence="1 2">
    <name type="scientific">Rheinheimera maricola</name>
    <dbReference type="NCBI Taxonomy" id="2793282"/>
    <lineage>
        <taxon>Bacteria</taxon>
        <taxon>Pseudomonadati</taxon>
        <taxon>Pseudomonadota</taxon>
        <taxon>Gammaproteobacteria</taxon>
        <taxon>Chromatiales</taxon>
        <taxon>Chromatiaceae</taxon>
        <taxon>Rheinheimera</taxon>
    </lineage>
</organism>
<keyword evidence="2" id="KW-1185">Reference proteome</keyword>